<dbReference type="SMART" id="SM00862">
    <property type="entry name" value="Trans_reg_C"/>
    <property type="match status" value="1"/>
</dbReference>
<dbReference type="GO" id="GO:0005829">
    <property type="term" value="C:cytosol"/>
    <property type="evidence" value="ECO:0007669"/>
    <property type="project" value="TreeGrafter"/>
</dbReference>
<dbReference type="Pfam" id="PF00072">
    <property type="entry name" value="Response_reg"/>
    <property type="match status" value="1"/>
</dbReference>
<dbReference type="InterPro" id="IPR011006">
    <property type="entry name" value="CheY-like_superfamily"/>
</dbReference>
<dbReference type="CDD" id="cd00383">
    <property type="entry name" value="trans_reg_C"/>
    <property type="match status" value="1"/>
</dbReference>
<evidence type="ECO:0000259" key="9">
    <source>
        <dbReference type="PROSITE" id="PS51755"/>
    </source>
</evidence>
<dbReference type="GO" id="GO:0000976">
    <property type="term" value="F:transcription cis-regulatory region binding"/>
    <property type="evidence" value="ECO:0007669"/>
    <property type="project" value="TreeGrafter"/>
</dbReference>
<dbReference type="SMART" id="SM00448">
    <property type="entry name" value="REC"/>
    <property type="match status" value="1"/>
</dbReference>
<evidence type="ECO:0000256" key="6">
    <source>
        <dbReference type="PROSITE-ProRule" id="PRU00169"/>
    </source>
</evidence>
<evidence type="ECO:0000313" key="11">
    <source>
        <dbReference type="Proteomes" id="UP001205748"/>
    </source>
</evidence>
<evidence type="ECO:0000256" key="1">
    <source>
        <dbReference type="ARBA" id="ARBA00018672"/>
    </source>
</evidence>
<dbReference type="PROSITE" id="PS50110">
    <property type="entry name" value="RESPONSE_REGULATORY"/>
    <property type="match status" value="1"/>
</dbReference>
<keyword evidence="11" id="KW-1185">Reference proteome</keyword>
<dbReference type="RefSeq" id="WP_257530735.1">
    <property type="nucleotide sequence ID" value="NZ_JANKAS010000006.1"/>
</dbReference>
<comment type="caution">
    <text evidence="10">The sequence shown here is derived from an EMBL/GenBank/DDBJ whole genome shotgun (WGS) entry which is preliminary data.</text>
</comment>
<keyword evidence="4" id="KW-0804">Transcription</keyword>
<evidence type="ECO:0000256" key="3">
    <source>
        <dbReference type="ARBA" id="ARBA00023125"/>
    </source>
</evidence>
<dbReference type="InterPro" id="IPR001867">
    <property type="entry name" value="OmpR/PhoB-type_DNA-bd"/>
</dbReference>
<feature type="domain" description="Response regulatory" evidence="8">
    <location>
        <begin position="3"/>
        <end position="115"/>
    </location>
</feature>
<dbReference type="SUPFAM" id="SSF52172">
    <property type="entry name" value="CheY-like"/>
    <property type="match status" value="1"/>
</dbReference>
<proteinExistence type="predicted"/>
<dbReference type="Proteomes" id="UP001205748">
    <property type="component" value="Unassembled WGS sequence"/>
</dbReference>
<keyword evidence="3 7" id="KW-0238">DNA-binding</keyword>
<keyword evidence="6" id="KW-0597">Phosphoprotein</keyword>
<evidence type="ECO:0000256" key="4">
    <source>
        <dbReference type="ARBA" id="ARBA00023163"/>
    </source>
</evidence>
<feature type="domain" description="OmpR/PhoB-type" evidence="9">
    <location>
        <begin position="122"/>
        <end position="221"/>
    </location>
</feature>
<dbReference type="Gene3D" id="3.40.50.2300">
    <property type="match status" value="1"/>
</dbReference>
<dbReference type="PANTHER" id="PTHR48111">
    <property type="entry name" value="REGULATOR OF RPOS"/>
    <property type="match status" value="1"/>
</dbReference>
<dbReference type="InterPro" id="IPR036388">
    <property type="entry name" value="WH-like_DNA-bd_sf"/>
</dbReference>
<evidence type="ECO:0000313" key="10">
    <source>
        <dbReference type="EMBL" id="MCR1898916.1"/>
    </source>
</evidence>
<dbReference type="GO" id="GO:0006355">
    <property type="term" value="P:regulation of DNA-templated transcription"/>
    <property type="evidence" value="ECO:0007669"/>
    <property type="project" value="InterPro"/>
</dbReference>
<dbReference type="GO" id="GO:0032993">
    <property type="term" value="C:protein-DNA complex"/>
    <property type="evidence" value="ECO:0007669"/>
    <property type="project" value="TreeGrafter"/>
</dbReference>
<organism evidence="10 11">
    <name type="scientific">Irregularibacter muris</name>
    <dbReference type="NCBI Taxonomy" id="1796619"/>
    <lineage>
        <taxon>Bacteria</taxon>
        <taxon>Bacillati</taxon>
        <taxon>Bacillota</taxon>
        <taxon>Clostridia</taxon>
        <taxon>Eubacteriales</taxon>
        <taxon>Eubacteriaceae</taxon>
        <taxon>Irregularibacter</taxon>
    </lineage>
</organism>
<evidence type="ECO:0000256" key="5">
    <source>
        <dbReference type="ARBA" id="ARBA00024867"/>
    </source>
</evidence>
<dbReference type="Gene3D" id="6.10.250.690">
    <property type="match status" value="1"/>
</dbReference>
<dbReference type="InterPro" id="IPR001789">
    <property type="entry name" value="Sig_transdc_resp-reg_receiver"/>
</dbReference>
<sequence>MNTILVIDDDIDLLNLIRRALEKDHYHVKTRAVLSEVSQKDLSSCDLLLLDVMMPEKDGFTFLREHRGIIDAPVLFLTAKDFEQDKLEGFASGGDDYITKPFSIKELRARVSAHLRREKREKRIRLVDGAISCDLIQKNFYVEDEQIPLTASEFEICLLLLKNKGQVFTKEDIYVAVYGYDAMGDSQSTITERVKQIRKKFKEVEFNPIQTVWGIGYKWAVEH</sequence>
<reference evidence="10" key="1">
    <citation type="submission" date="2022-07" db="EMBL/GenBank/DDBJ databases">
        <title>Enhanced cultured diversity of the mouse gut microbiota enables custom-made synthetic communities.</title>
        <authorList>
            <person name="Afrizal A."/>
        </authorList>
    </citation>
    <scope>NUCLEOTIDE SEQUENCE</scope>
    <source>
        <strain evidence="10">DSM 28593</strain>
    </source>
</reference>
<dbReference type="PANTHER" id="PTHR48111:SF2">
    <property type="entry name" value="RESPONSE REGULATOR SAER"/>
    <property type="match status" value="1"/>
</dbReference>
<evidence type="ECO:0000259" key="8">
    <source>
        <dbReference type="PROSITE" id="PS50110"/>
    </source>
</evidence>
<dbReference type="PROSITE" id="PS51755">
    <property type="entry name" value="OMPR_PHOB"/>
    <property type="match status" value="1"/>
</dbReference>
<feature type="modified residue" description="4-aspartylphosphate" evidence="6">
    <location>
        <position position="51"/>
    </location>
</feature>
<dbReference type="InterPro" id="IPR039420">
    <property type="entry name" value="WalR-like"/>
</dbReference>
<dbReference type="Pfam" id="PF00486">
    <property type="entry name" value="Trans_reg_C"/>
    <property type="match status" value="1"/>
</dbReference>
<dbReference type="InterPro" id="IPR016032">
    <property type="entry name" value="Sig_transdc_resp-reg_C-effctor"/>
</dbReference>
<comment type="function">
    <text evidence="5">May play the central regulatory role in sporulation. It may be an element of the effector pathway responsible for the activation of sporulation genes in response to nutritional stress. Spo0A may act in concert with spo0H (a sigma factor) to control the expression of some genes that are critical to the sporulation process.</text>
</comment>
<dbReference type="SUPFAM" id="SSF46894">
    <property type="entry name" value="C-terminal effector domain of the bipartite response regulators"/>
    <property type="match status" value="1"/>
</dbReference>
<evidence type="ECO:0000256" key="7">
    <source>
        <dbReference type="PROSITE-ProRule" id="PRU01091"/>
    </source>
</evidence>
<dbReference type="EMBL" id="JANKAS010000006">
    <property type="protein sequence ID" value="MCR1898916.1"/>
    <property type="molecule type" value="Genomic_DNA"/>
</dbReference>
<dbReference type="Gene3D" id="1.10.10.10">
    <property type="entry name" value="Winged helix-like DNA-binding domain superfamily/Winged helix DNA-binding domain"/>
    <property type="match status" value="1"/>
</dbReference>
<accession>A0AAE3HF22</accession>
<keyword evidence="2" id="KW-0805">Transcription regulation</keyword>
<name>A0AAE3HF22_9FIRM</name>
<dbReference type="AlphaFoldDB" id="A0AAE3HF22"/>
<feature type="DNA-binding region" description="OmpR/PhoB-type" evidence="7">
    <location>
        <begin position="122"/>
        <end position="221"/>
    </location>
</feature>
<protein>
    <recommendedName>
        <fullName evidence="1">Stage 0 sporulation protein A homolog</fullName>
    </recommendedName>
</protein>
<gene>
    <name evidence="10" type="ORF">NSA47_07955</name>
</gene>
<evidence type="ECO:0000256" key="2">
    <source>
        <dbReference type="ARBA" id="ARBA00023015"/>
    </source>
</evidence>
<dbReference type="GO" id="GO:0000156">
    <property type="term" value="F:phosphorelay response regulator activity"/>
    <property type="evidence" value="ECO:0007669"/>
    <property type="project" value="TreeGrafter"/>
</dbReference>